<feature type="chain" id="PRO_5021721182" description="Phytocyanin domain-containing protein" evidence="2">
    <location>
        <begin position="27"/>
        <end position="221"/>
    </location>
</feature>
<organism evidence="4 5">
    <name type="scientific">Arabis nemorensis</name>
    <dbReference type="NCBI Taxonomy" id="586526"/>
    <lineage>
        <taxon>Eukaryota</taxon>
        <taxon>Viridiplantae</taxon>
        <taxon>Streptophyta</taxon>
        <taxon>Embryophyta</taxon>
        <taxon>Tracheophyta</taxon>
        <taxon>Spermatophyta</taxon>
        <taxon>Magnoliopsida</taxon>
        <taxon>eudicotyledons</taxon>
        <taxon>Gunneridae</taxon>
        <taxon>Pentapetalae</taxon>
        <taxon>rosids</taxon>
        <taxon>malvids</taxon>
        <taxon>Brassicales</taxon>
        <taxon>Brassicaceae</taxon>
        <taxon>Arabideae</taxon>
        <taxon>Arabis</taxon>
    </lineage>
</organism>
<keyword evidence="2" id="KW-0732">Signal</keyword>
<feature type="region of interest" description="Disordered" evidence="1">
    <location>
        <begin position="37"/>
        <end position="113"/>
    </location>
</feature>
<feature type="compositionally biased region" description="Polar residues" evidence="1">
    <location>
        <begin position="79"/>
        <end position="91"/>
    </location>
</feature>
<feature type="compositionally biased region" description="Low complexity" evidence="1">
    <location>
        <begin position="92"/>
        <end position="102"/>
    </location>
</feature>
<dbReference type="Gene3D" id="2.60.40.420">
    <property type="entry name" value="Cupredoxins - blue copper proteins"/>
    <property type="match status" value="1"/>
</dbReference>
<evidence type="ECO:0000256" key="2">
    <source>
        <dbReference type="SAM" id="SignalP"/>
    </source>
</evidence>
<dbReference type="Proteomes" id="UP000489600">
    <property type="component" value="Unassembled WGS sequence"/>
</dbReference>
<dbReference type="InterPro" id="IPR003245">
    <property type="entry name" value="Phytocyanin_dom"/>
</dbReference>
<feature type="compositionally biased region" description="Low complexity" evidence="1">
    <location>
        <begin position="42"/>
        <end position="58"/>
    </location>
</feature>
<evidence type="ECO:0000256" key="1">
    <source>
        <dbReference type="SAM" id="MobiDB-lite"/>
    </source>
</evidence>
<dbReference type="SUPFAM" id="SSF49503">
    <property type="entry name" value="Cupredoxins"/>
    <property type="match status" value="1"/>
</dbReference>
<reference evidence="4" key="1">
    <citation type="submission" date="2019-07" db="EMBL/GenBank/DDBJ databases">
        <authorList>
            <person name="Dittberner H."/>
        </authorList>
    </citation>
    <scope>NUCLEOTIDE SEQUENCE [LARGE SCALE GENOMIC DNA]</scope>
</reference>
<dbReference type="EMBL" id="CABITT030000008">
    <property type="protein sequence ID" value="VVB14245.1"/>
    <property type="molecule type" value="Genomic_DNA"/>
</dbReference>
<evidence type="ECO:0000313" key="5">
    <source>
        <dbReference type="Proteomes" id="UP000489600"/>
    </source>
</evidence>
<evidence type="ECO:0000313" key="4">
    <source>
        <dbReference type="EMBL" id="VVB14245.1"/>
    </source>
</evidence>
<proteinExistence type="predicted"/>
<protein>
    <recommendedName>
        <fullName evidence="3">Phytocyanin domain-containing protein</fullName>
    </recommendedName>
</protein>
<dbReference type="PROSITE" id="PS51485">
    <property type="entry name" value="PHYTOCYANIN"/>
    <property type="match status" value="1"/>
</dbReference>
<name>A0A565CKP8_9BRAS</name>
<dbReference type="AlphaFoldDB" id="A0A565CKP8"/>
<accession>A0A565CKP8</accession>
<sequence>MGLSCACKLLLVLVVTAYVFSGTAEAWSWSLASVNSGGGSSGSSSDPHSGSSHSSGNTHKSHKSGSNHSTSHGHHNHTAPSKHSSHQTAPLNHSSGTGSTSNSHHRKHTAPLSPRRNIVVTVWKKGFKYQEWVAKNSPFYINDVLVFKYNSNNKENNVYLLQDLRSYVRCDVKKGKKLVARGGSSGGFQLLLQRTQTYYFASGDGCNHTKMQFALNPWPRP</sequence>
<feature type="domain" description="Phytocyanin" evidence="3">
    <location>
        <begin position="116"/>
        <end position="221"/>
    </location>
</feature>
<dbReference type="Pfam" id="PF02298">
    <property type="entry name" value="Cu_bind_like"/>
    <property type="match status" value="1"/>
</dbReference>
<dbReference type="PANTHER" id="PTHR34052">
    <property type="entry name" value="GLYCINE-RICH PROTEIN-LIKE"/>
    <property type="match status" value="1"/>
</dbReference>
<dbReference type="PANTHER" id="PTHR34052:SF5">
    <property type="entry name" value="CUPREDOXIN SUPERFAMILY PROTEIN"/>
    <property type="match status" value="1"/>
</dbReference>
<evidence type="ECO:0000259" key="3">
    <source>
        <dbReference type="PROSITE" id="PS51485"/>
    </source>
</evidence>
<gene>
    <name evidence="4" type="ORF">ANE_LOCUS24689</name>
</gene>
<feature type="signal peptide" evidence="2">
    <location>
        <begin position="1"/>
        <end position="26"/>
    </location>
</feature>
<feature type="compositionally biased region" description="Basic residues" evidence="1">
    <location>
        <begin position="59"/>
        <end position="77"/>
    </location>
</feature>
<comment type="caution">
    <text evidence="4">The sequence shown here is derived from an EMBL/GenBank/DDBJ whole genome shotgun (WGS) entry which is preliminary data.</text>
</comment>
<dbReference type="GO" id="GO:0009055">
    <property type="term" value="F:electron transfer activity"/>
    <property type="evidence" value="ECO:0007669"/>
    <property type="project" value="InterPro"/>
</dbReference>
<dbReference type="OrthoDB" id="1839683at2759"/>
<dbReference type="InterPro" id="IPR008972">
    <property type="entry name" value="Cupredoxin"/>
</dbReference>
<keyword evidence="5" id="KW-1185">Reference proteome</keyword>